<feature type="signal peptide" evidence="1">
    <location>
        <begin position="1"/>
        <end position="20"/>
    </location>
</feature>
<dbReference type="AlphaFoldDB" id="A0A6N3V3M9"/>
<evidence type="ECO:0000313" key="2">
    <source>
        <dbReference type="EMBL" id="KAA3799431.1"/>
    </source>
</evidence>
<reference evidence="2 3" key="1">
    <citation type="journal article" date="2019" name="Nat. Med.">
        <title>A library of human gut bacterial isolates paired with longitudinal multiomics data enables mechanistic microbiome research.</title>
        <authorList>
            <person name="Poyet M."/>
            <person name="Groussin M."/>
            <person name="Gibbons S.M."/>
            <person name="Avila-Pacheco J."/>
            <person name="Jiang X."/>
            <person name="Kearney S.M."/>
            <person name="Perrotta A.R."/>
            <person name="Berdy B."/>
            <person name="Zhao S."/>
            <person name="Lieberman T.D."/>
            <person name="Swanson P.K."/>
            <person name="Smith M."/>
            <person name="Roesemann S."/>
            <person name="Alexander J.E."/>
            <person name="Rich S.A."/>
            <person name="Livny J."/>
            <person name="Vlamakis H."/>
            <person name="Clish C."/>
            <person name="Bullock K."/>
            <person name="Deik A."/>
            <person name="Scott J."/>
            <person name="Pierce K.A."/>
            <person name="Xavier R.J."/>
            <person name="Alm E.J."/>
        </authorList>
    </citation>
    <scope>NUCLEOTIDE SEQUENCE [LARGE SCALE GENOMIC DNA]</scope>
    <source>
        <strain evidence="2 3">BIOML-A183</strain>
    </source>
</reference>
<organism evidence="2 3">
    <name type="scientific">Bacteroides ovatus</name>
    <dbReference type="NCBI Taxonomy" id="28116"/>
    <lineage>
        <taxon>Bacteria</taxon>
        <taxon>Pseudomonadati</taxon>
        <taxon>Bacteroidota</taxon>
        <taxon>Bacteroidia</taxon>
        <taxon>Bacteroidales</taxon>
        <taxon>Bacteroidaceae</taxon>
        <taxon>Bacteroides</taxon>
    </lineage>
</organism>
<name>A0A6N3V3M9_BACOV</name>
<dbReference type="PROSITE" id="PS51257">
    <property type="entry name" value="PROKAR_LIPOPROTEIN"/>
    <property type="match status" value="1"/>
</dbReference>
<dbReference type="EMBL" id="VWLX01000025">
    <property type="protein sequence ID" value="KAA3799431.1"/>
    <property type="molecule type" value="Genomic_DNA"/>
</dbReference>
<evidence type="ECO:0000256" key="1">
    <source>
        <dbReference type="SAM" id="SignalP"/>
    </source>
</evidence>
<gene>
    <name evidence="2" type="ORF">F3F51_24045</name>
</gene>
<proteinExistence type="predicted"/>
<keyword evidence="1" id="KW-0732">Signal</keyword>
<protein>
    <submittedName>
        <fullName evidence="2">Uncharacterized protein</fullName>
    </submittedName>
</protein>
<accession>A0A6N3V3M9</accession>
<evidence type="ECO:0000313" key="3">
    <source>
        <dbReference type="Proteomes" id="UP000460135"/>
    </source>
</evidence>
<dbReference type="Proteomes" id="UP000460135">
    <property type="component" value="Unassembled WGS sequence"/>
</dbReference>
<comment type="caution">
    <text evidence="2">The sequence shown here is derived from an EMBL/GenBank/DDBJ whole genome shotgun (WGS) entry which is preliminary data.</text>
</comment>
<feature type="chain" id="PRO_5026938160" evidence="1">
    <location>
        <begin position="21"/>
        <end position="90"/>
    </location>
</feature>
<sequence length="90" mass="10204">MKKIYYLMFTSLLSLSAACGDDIDPIERDWVTDNGEEDIPHSIVIKDESEPMIHPGGLHSAEDLARVKAKVFLWITQANFDNFSKKKHPS</sequence>